<feature type="domain" description="Novel STAND NTPase 3" evidence="1">
    <location>
        <begin position="395"/>
        <end position="559"/>
    </location>
</feature>
<evidence type="ECO:0000313" key="2">
    <source>
        <dbReference type="EMBL" id="AKB12305.1"/>
    </source>
</evidence>
<dbReference type="KEGG" id="mthr:MSTHT_0547"/>
<dbReference type="Gene3D" id="3.40.50.300">
    <property type="entry name" value="P-loop containing nucleotide triphosphate hydrolases"/>
    <property type="match status" value="1"/>
</dbReference>
<dbReference type="HOGENOM" id="CLU_289454_0_0_2"/>
<dbReference type="EMBL" id="CP009501">
    <property type="protein sequence ID" value="AKB12305.1"/>
    <property type="molecule type" value="Genomic_DNA"/>
</dbReference>
<dbReference type="SUPFAM" id="SSF52540">
    <property type="entry name" value="P-loop containing nucleoside triphosphate hydrolases"/>
    <property type="match status" value="1"/>
</dbReference>
<dbReference type="InterPro" id="IPR027417">
    <property type="entry name" value="P-loop_NTPase"/>
</dbReference>
<reference evidence="2 3" key="1">
    <citation type="submission" date="2014-07" db="EMBL/GenBank/DDBJ databases">
        <title>Methanogenic archaea and the global carbon cycle.</title>
        <authorList>
            <person name="Henriksen J.R."/>
            <person name="Luke J."/>
            <person name="Reinhart S."/>
            <person name="Benedict M.N."/>
            <person name="Youngblut N.D."/>
            <person name="Metcalf M.E."/>
            <person name="Whitaker R.J."/>
            <person name="Metcalf W.W."/>
        </authorList>
    </citation>
    <scope>NUCLEOTIDE SEQUENCE [LARGE SCALE GENOMIC DNA]</scope>
    <source>
        <strain evidence="3">ATCC 43570 / DSM 1825 / OCM 12 / VKM B-1830 / TM-1</strain>
    </source>
</reference>
<evidence type="ECO:0000259" key="1">
    <source>
        <dbReference type="Pfam" id="PF20720"/>
    </source>
</evidence>
<proteinExistence type="predicted"/>
<evidence type="ECO:0000313" key="3">
    <source>
        <dbReference type="Proteomes" id="UP000066529"/>
    </source>
</evidence>
<sequence>MISELALSLLANILSDTAKETLGKHYDPSLKAYKNAIKSLSDKYRLNITQIETFLHQENVKVAIKEYLENPNNHDLLNSLTDEFLSSFNENKFLKERESSILSEFFEFLYTEIKKDPELRNYLQHYLITEIHHGVQELSQGAQETNQGIREISFKIDELCLSLKNLTSRGQKIGEADIDIGRQIDRDIKEWLEGNKEFYIIYLGILGLEQSVEVSANYNIELLERKKLIALLKSELRELGDYIKIIEVSNSNDLILCVKYFSNIFEAASVALGAKSCFKIVIGTVELSDYNNCYKNIIKECQDLKECKFCYEWESIGKISTPFVIAADTVVNSMTLGMRKYFMEKNFEYIDRRKDKKYYLINKESLIKERKVSEFIKSIGQQRVDYNGALIDRLFVPPDEFEEIKEKLNNDRIVFITGPPGYGKTYTAIRLMWEWYSRENNICFPEWVPGKEYEQRKEVREKLANIDAILRPHHIYYFEDPFGKTKYEGRDDLKQRIGHIIDSVKGKSDTYVIITSRKDIFQEFEKEIYFPEEVRKFEKELNIIKPSYNHFKRIEILEKWAEEKGCEWLEHQELRNLIIEKLKNENKLPTPLNIYDFVVATAGKQLAIDKENAKEELRKFYEKEIEPKIDKNSQATEKAFADEIKELYKSKRYDRIYFLSIIFISQLSYSYFSCDFVKKQYNILKKRNRDKDFRDFNKVLKEEYRIKLVKENLFNGQEEKYSLEFAHPSYSNALNYILDHDGCKEYFCDVLNQLIEEEYAAGGVAWIIVHFYNKFSYDEQKELISKLEENKYAFGDATLAIIEKYGELPLNVRSLVFKFVNNLCESEFIIRRMGKDYHKLSKDVKDLIINIASNIYASGDVFNEMGRYTLLPKELMDLIYKISENIVDTGDIGWGIVKNYGQNENYRNELVPLLDLLKENKIGCRGLVSAILQNYNNLPKHVQDLIFTLKSNEDVAGSIAWGIIRNYNNLPENVRNLVPSVIDNIETSKYIGDLVWIGIEIIENYGRYPEEITCLIEKEKLQYGLNELRRLLLESQDRDCIIKAREFEQYIKIVPPNYR</sequence>
<accession>A0A0E3NC71</accession>
<dbReference type="Pfam" id="PF20720">
    <property type="entry name" value="nSTAND3"/>
    <property type="match status" value="1"/>
</dbReference>
<dbReference type="AlphaFoldDB" id="A0A0E3NC71"/>
<dbReference type="PATRIC" id="fig|523844.20.peg.706"/>
<dbReference type="GeneID" id="41601436"/>
<name>A0A0E3NC71_METTT</name>
<gene>
    <name evidence="2" type="ORF">MSTHT_0547</name>
</gene>
<organism evidence="2 3">
    <name type="scientific">Methanosarcina thermophila (strain ATCC 43570 / DSM 1825 / OCM 12 / VKM B-1830 / TM-1)</name>
    <dbReference type="NCBI Taxonomy" id="523844"/>
    <lineage>
        <taxon>Archaea</taxon>
        <taxon>Methanobacteriati</taxon>
        <taxon>Methanobacteriota</taxon>
        <taxon>Stenosarchaea group</taxon>
        <taxon>Methanomicrobia</taxon>
        <taxon>Methanosarcinales</taxon>
        <taxon>Methanosarcinaceae</taxon>
        <taxon>Methanosarcina</taxon>
    </lineage>
</organism>
<dbReference type="InterPro" id="IPR049050">
    <property type="entry name" value="nSTAND3"/>
</dbReference>
<dbReference type="OrthoDB" id="137679at2157"/>
<dbReference type="Proteomes" id="UP000066529">
    <property type="component" value="Chromosome"/>
</dbReference>
<dbReference type="RefSeq" id="WP_048166492.1">
    <property type="nucleotide sequence ID" value="NZ_CP009501.1"/>
</dbReference>
<protein>
    <recommendedName>
        <fullName evidence="1">Novel STAND NTPase 3 domain-containing protein</fullName>
    </recommendedName>
</protein>